<evidence type="ECO:0000313" key="1">
    <source>
        <dbReference type="EMBL" id="JAE13746.1"/>
    </source>
</evidence>
<dbReference type="EMBL" id="GBRH01184150">
    <property type="protein sequence ID" value="JAE13746.1"/>
    <property type="molecule type" value="Transcribed_RNA"/>
</dbReference>
<organism evidence="1">
    <name type="scientific">Arundo donax</name>
    <name type="common">Giant reed</name>
    <name type="synonym">Donax arundinaceus</name>
    <dbReference type="NCBI Taxonomy" id="35708"/>
    <lineage>
        <taxon>Eukaryota</taxon>
        <taxon>Viridiplantae</taxon>
        <taxon>Streptophyta</taxon>
        <taxon>Embryophyta</taxon>
        <taxon>Tracheophyta</taxon>
        <taxon>Spermatophyta</taxon>
        <taxon>Magnoliopsida</taxon>
        <taxon>Liliopsida</taxon>
        <taxon>Poales</taxon>
        <taxon>Poaceae</taxon>
        <taxon>PACMAD clade</taxon>
        <taxon>Arundinoideae</taxon>
        <taxon>Arundineae</taxon>
        <taxon>Arundo</taxon>
    </lineage>
</organism>
<proteinExistence type="predicted"/>
<name>A0A0A9FTT8_ARUDO</name>
<dbReference type="AlphaFoldDB" id="A0A0A9FTT8"/>
<protein>
    <submittedName>
        <fullName evidence="1">Uncharacterized protein</fullName>
    </submittedName>
</protein>
<dbReference type="PROSITE" id="PS51257">
    <property type="entry name" value="PROKAR_LIPOPROTEIN"/>
    <property type="match status" value="1"/>
</dbReference>
<sequence>MANKEFALLIWCSNLLYASNFLISCRLLARCFPPLMAS</sequence>
<reference evidence="1" key="2">
    <citation type="journal article" date="2015" name="Data Brief">
        <title>Shoot transcriptome of the giant reed, Arundo donax.</title>
        <authorList>
            <person name="Barrero R.A."/>
            <person name="Guerrero F.D."/>
            <person name="Moolhuijzen P."/>
            <person name="Goolsby J.A."/>
            <person name="Tidwell J."/>
            <person name="Bellgard S.E."/>
            <person name="Bellgard M.I."/>
        </authorList>
    </citation>
    <scope>NUCLEOTIDE SEQUENCE</scope>
    <source>
        <tissue evidence="1">Shoot tissue taken approximately 20 cm above the soil surface</tissue>
    </source>
</reference>
<accession>A0A0A9FTT8</accession>
<reference evidence="1" key="1">
    <citation type="submission" date="2014-09" db="EMBL/GenBank/DDBJ databases">
        <authorList>
            <person name="Magalhaes I.L.F."/>
            <person name="Oliveira U."/>
            <person name="Santos F.R."/>
            <person name="Vidigal T.H.D.A."/>
            <person name="Brescovit A.D."/>
            <person name="Santos A.J."/>
        </authorList>
    </citation>
    <scope>NUCLEOTIDE SEQUENCE</scope>
    <source>
        <tissue evidence="1">Shoot tissue taken approximately 20 cm above the soil surface</tissue>
    </source>
</reference>